<dbReference type="CDD" id="cd06127">
    <property type="entry name" value="DEDDh"/>
    <property type="match status" value="1"/>
</dbReference>
<evidence type="ECO:0000313" key="2">
    <source>
        <dbReference type="EMBL" id="MVO78779.1"/>
    </source>
</evidence>
<evidence type="ECO:0000313" key="3">
    <source>
        <dbReference type="Proteomes" id="UP000441389"/>
    </source>
</evidence>
<dbReference type="InterPro" id="IPR012337">
    <property type="entry name" value="RNaseH-like_sf"/>
</dbReference>
<feature type="domain" description="Exonuclease" evidence="1">
    <location>
        <begin position="42"/>
        <end position="207"/>
    </location>
</feature>
<dbReference type="GO" id="GO:0045004">
    <property type="term" value="P:DNA replication proofreading"/>
    <property type="evidence" value="ECO:0007669"/>
    <property type="project" value="TreeGrafter"/>
</dbReference>
<proteinExistence type="predicted"/>
<dbReference type="SUPFAM" id="SSF53098">
    <property type="entry name" value="Ribonuclease H-like"/>
    <property type="match status" value="1"/>
</dbReference>
<dbReference type="PANTHER" id="PTHR30231:SF37">
    <property type="entry name" value="EXODEOXYRIBONUCLEASE 10"/>
    <property type="match status" value="1"/>
</dbReference>
<protein>
    <submittedName>
        <fullName evidence="2">DNA polymerase III subunit epsilon</fullName>
    </submittedName>
</protein>
<dbReference type="GO" id="GO:0003676">
    <property type="term" value="F:nucleic acid binding"/>
    <property type="evidence" value="ECO:0007669"/>
    <property type="project" value="InterPro"/>
</dbReference>
<dbReference type="Proteomes" id="UP000441389">
    <property type="component" value="Unassembled WGS sequence"/>
</dbReference>
<dbReference type="EMBL" id="WQMS01000014">
    <property type="protein sequence ID" value="MVO78779.1"/>
    <property type="molecule type" value="Genomic_DNA"/>
</dbReference>
<dbReference type="SMART" id="SM00479">
    <property type="entry name" value="EXOIII"/>
    <property type="match status" value="1"/>
</dbReference>
<dbReference type="InterPro" id="IPR036397">
    <property type="entry name" value="RNaseH_sf"/>
</dbReference>
<reference evidence="2 3" key="1">
    <citation type="submission" date="2019-12" db="EMBL/GenBank/DDBJ databases">
        <authorList>
            <person name="Huq M.A."/>
        </authorList>
    </citation>
    <scope>NUCLEOTIDE SEQUENCE [LARGE SCALE GENOMIC DNA]</scope>
    <source>
        <strain evidence="2 3">MAH-20</strain>
    </source>
</reference>
<dbReference type="PANTHER" id="PTHR30231">
    <property type="entry name" value="DNA POLYMERASE III SUBUNIT EPSILON"/>
    <property type="match status" value="1"/>
</dbReference>
<dbReference type="Pfam" id="PF00929">
    <property type="entry name" value="RNase_T"/>
    <property type="match status" value="1"/>
</dbReference>
<comment type="caution">
    <text evidence="2">The sequence shown here is derived from an EMBL/GenBank/DDBJ whole genome shotgun (WGS) entry which is preliminary data.</text>
</comment>
<dbReference type="GO" id="GO:0005829">
    <property type="term" value="C:cytosol"/>
    <property type="evidence" value="ECO:0007669"/>
    <property type="project" value="TreeGrafter"/>
</dbReference>
<dbReference type="Gene3D" id="3.30.420.10">
    <property type="entry name" value="Ribonuclease H-like superfamily/Ribonuclease H"/>
    <property type="match status" value="1"/>
</dbReference>
<gene>
    <name evidence="2" type="ORF">GON01_12650</name>
</gene>
<evidence type="ECO:0000259" key="1">
    <source>
        <dbReference type="SMART" id="SM00479"/>
    </source>
</evidence>
<accession>A0A6I4J2F3</accession>
<keyword evidence="3" id="KW-1185">Reference proteome</keyword>
<dbReference type="GO" id="GO:0008408">
    <property type="term" value="F:3'-5' exonuclease activity"/>
    <property type="evidence" value="ECO:0007669"/>
    <property type="project" value="TreeGrafter"/>
</dbReference>
<sequence length="294" mass="33170">MPHANGGCGVAPVREADGCRILHRLEIREGPTGEGDTDAPFVAAIVDVETTGIDHEQDAIIQLGLRRFRFDRSGVVTKIDRPYSWLEDPGRPIPPEITRLTGITDAMVAGHEIDAGAVERMLTNSAIVIAHNSAFDRKWIERRMPAAAGLAWACSMADVDWQARGFDGCKLGFLVMQCGWWFEAHRADADVDAVIALLRHRFDDGRTALQELLETAAEPSWIVRARGAAFEQKNRLRARGYRWDADRKVWWKHVRDGERVAEEFWLAGHVYSAEARPRVLGPDFERVDCWRRYA</sequence>
<dbReference type="AlphaFoldDB" id="A0A6I4J2F3"/>
<dbReference type="InterPro" id="IPR013520">
    <property type="entry name" value="Ribonucl_H"/>
</dbReference>
<name>A0A6I4J2F3_9SPHN</name>
<dbReference type="NCBIfam" id="NF006615">
    <property type="entry name" value="PRK09182.1"/>
    <property type="match status" value="1"/>
</dbReference>
<organism evidence="2 3">
    <name type="scientific">Sphingomonas horti</name>
    <dbReference type="NCBI Taxonomy" id="2682842"/>
    <lineage>
        <taxon>Bacteria</taxon>
        <taxon>Pseudomonadati</taxon>
        <taxon>Pseudomonadota</taxon>
        <taxon>Alphaproteobacteria</taxon>
        <taxon>Sphingomonadales</taxon>
        <taxon>Sphingomonadaceae</taxon>
        <taxon>Sphingomonas</taxon>
    </lineage>
</organism>